<gene>
    <name evidence="1" type="ORF">Krac_2231</name>
</gene>
<dbReference type="STRING" id="485913.Krac_2231"/>
<dbReference type="OrthoDB" id="171967at2"/>
<comment type="caution">
    <text evidence="1">The sequence shown here is derived from an EMBL/GenBank/DDBJ whole genome shotgun (WGS) entry which is preliminary data.</text>
</comment>
<evidence type="ECO:0000313" key="2">
    <source>
        <dbReference type="Proteomes" id="UP000004508"/>
    </source>
</evidence>
<keyword evidence="2" id="KW-1185">Reference proteome</keyword>
<organism evidence="1 2">
    <name type="scientific">Ktedonobacter racemifer DSM 44963</name>
    <dbReference type="NCBI Taxonomy" id="485913"/>
    <lineage>
        <taxon>Bacteria</taxon>
        <taxon>Bacillati</taxon>
        <taxon>Chloroflexota</taxon>
        <taxon>Ktedonobacteria</taxon>
        <taxon>Ktedonobacterales</taxon>
        <taxon>Ktedonobacteraceae</taxon>
        <taxon>Ktedonobacter</taxon>
    </lineage>
</organism>
<reference evidence="1 2" key="1">
    <citation type="journal article" date="2011" name="Stand. Genomic Sci.">
        <title>Non-contiguous finished genome sequence and contextual data of the filamentous soil bacterium Ktedonobacter racemifer type strain (SOSP1-21).</title>
        <authorList>
            <person name="Chang Y.J."/>
            <person name="Land M."/>
            <person name="Hauser L."/>
            <person name="Chertkov O."/>
            <person name="Del Rio T.G."/>
            <person name="Nolan M."/>
            <person name="Copeland A."/>
            <person name="Tice H."/>
            <person name="Cheng J.F."/>
            <person name="Lucas S."/>
            <person name="Han C."/>
            <person name="Goodwin L."/>
            <person name="Pitluck S."/>
            <person name="Ivanova N."/>
            <person name="Ovchinikova G."/>
            <person name="Pati A."/>
            <person name="Chen A."/>
            <person name="Palaniappan K."/>
            <person name="Mavromatis K."/>
            <person name="Liolios K."/>
            <person name="Brettin T."/>
            <person name="Fiebig A."/>
            <person name="Rohde M."/>
            <person name="Abt B."/>
            <person name="Goker M."/>
            <person name="Detter J.C."/>
            <person name="Woyke T."/>
            <person name="Bristow J."/>
            <person name="Eisen J.A."/>
            <person name="Markowitz V."/>
            <person name="Hugenholtz P."/>
            <person name="Kyrpides N.C."/>
            <person name="Klenk H.P."/>
            <person name="Lapidus A."/>
        </authorList>
    </citation>
    <scope>NUCLEOTIDE SEQUENCE [LARGE SCALE GENOMIC DNA]</scope>
    <source>
        <strain evidence="2">DSM 44963</strain>
    </source>
</reference>
<protein>
    <submittedName>
        <fullName evidence="1">Uncharacterized protein</fullName>
    </submittedName>
</protein>
<dbReference type="Proteomes" id="UP000004508">
    <property type="component" value="Unassembled WGS sequence"/>
</dbReference>
<dbReference type="EMBL" id="ADVG01000004">
    <property type="protein sequence ID" value="EFH81505.1"/>
    <property type="molecule type" value="Genomic_DNA"/>
</dbReference>
<accession>D6U4S5</accession>
<name>D6U4S5_KTERA</name>
<dbReference type="AlphaFoldDB" id="D6U4S5"/>
<dbReference type="RefSeq" id="WP_007918919.1">
    <property type="nucleotide sequence ID" value="NZ_ADVG01000004.1"/>
</dbReference>
<sequence length="152" mass="17506">MGCRDRKQLLTYDVVIFQRLLPVYLPRFLTGLKRINLSGIYLQQVEFVPSATSMISFIVSPMANGQESPDTLLQQDLLVQRGKIERENKITINQLTWSTAIVDIPRSQVAAVKAEVAHFHPYRIAFNTPPEQFYTNERTMEAIFQTFQELQS</sequence>
<dbReference type="InParanoid" id="D6U4S5"/>
<evidence type="ECO:0000313" key="1">
    <source>
        <dbReference type="EMBL" id="EFH81505.1"/>
    </source>
</evidence>
<proteinExistence type="predicted"/>